<dbReference type="AlphaFoldDB" id="A0A9N7R545"/>
<evidence type="ECO:0000313" key="3">
    <source>
        <dbReference type="Proteomes" id="UP001153555"/>
    </source>
</evidence>
<dbReference type="OrthoDB" id="913477at2759"/>
<feature type="domain" description="Reverse transcriptase zinc-binding" evidence="1">
    <location>
        <begin position="11"/>
        <end position="79"/>
    </location>
</feature>
<accession>A0A9N7R545</accession>
<organism evidence="2 3">
    <name type="scientific">Striga hermonthica</name>
    <name type="common">Purple witchweed</name>
    <name type="synonym">Buchnera hermonthica</name>
    <dbReference type="NCBI Taxonomy" id="68872"/>
    <lineage>
        <taxon>Eukaryota</taxon>
        <taxon>Viridiplantae</taxon>
        <taxon>Streptophyta</taxon>
        <taxon>Embryophyta</taxon>
        <taxon>Tracheophyta</taxon>
        <taxon>Spermatophyta</taxon>
        <taxon>Magnoliopsida</taxon>
        <taxon>eudicotyledons</taxon>
        <taxon>Gunneridae</taxon>
        <taxon>Pentapetalae</taxon>
        <taxon>asterids</taxon>
        <taxon>lamiids</taxon>
        <taxon>Lamiales</taxon>
        <taxon>Orobanchaceae</taxon>
        <taxon>Buchnereae</taxon>
        <taxon>Striga</taxon>
    </lineage>
</organism>
<evidence type="ECO:0000259" key="1">
    <source>
        <dbReference type="Pfam" id="PF13966"/>
    </source>
</evidence>
<name>A0A9N7R545_STRHE</name>
<protein>
    <recommendedName>
        <fullName evidence="1">Reverse transcriptase zinc-binding domain-containing protein</fullName>
    </recommendedName>
</protein>
<reference evidence="2" key="1">
    <citation type="submission" date="2019-12" db="EMBL/GenBank/DDBJ databases">
        <authorList>
            <person name="Scholes J."/>
        </authorList>
    </citation>
    <scope>NUCLEOTIDE SEQUENCE</scope>
</reference>
<dbReference type="InterPro" id="IPR026960">
    <property type="entry name" value="RVT-Znf"/>
</dbReference>
<proteinExistence type="predicted"/>
<dbReference type="Proteomes" id="UP001153555">
    <property type="component" value="Unassembled WGS sequence"/>
</dbReference>
<dbReference type="EMBL" id="CACSLK010010893">
    <property type="protein sequence ID" value="CAA0812639.1"/>
    <property type="molecule type" value="Genomic_DNA"/>
</dbReference>
<sequence length="145" mass="16736">MTCGDGPLGSQPLWRAIWQSPGPQCIRIFLWLLTKNRLLTNAGSSRRNLTDSTLCVKCDHTEETTLHVVCDCQLAAKIWRRFFPVWKLWKWQNELIFRRARDVAMCVREIHTYIDGLTKMLGGTKELGGRADYEFLDGFDGKELC</sequence>
<comment type="caution">
    <text evidence="2">The sequence shown here is derived from an EMBL/GenBank/DDBJ whole genome shotgun (WGS) entry which is preliminary data.</text>
</comment>
<evidence type="ECO:0000313" key="2">
    <source>
        <dbReference type="EMBL" id="CAA0812639.1"/>
    </source>
</evidence>
<keyword evidence="3" id="KW-1185">Reference proteome</keyword>
<dbReference type="Pfam" id="PF13966">
    <property type="entry name" value="zf-RVT"/>
    <property type="match status" value="1"/>
</dbReference>
<gene>
    <name evidence="2" type="ORF">SHERM_13220</name>
</gene>